<keyword evidence="3" id="KW-0963">Cytoplasm</keyword>
<proteinExistence type="inferred from homology"/>
<dbReference type="Proteomes" id="UP000033099">
    <property type="component" value="Chromosome"/>
</dbReference>
<dbReference type="KEGG" id="pfb:VO64_0880"/>
<dbReference type="GO" id="GO:0097163">
    <property type="term" value="F:sulfur carrier activity"/>
    <property type="evidence" value="ECO:0007669"/>
    <property type="project" value="TreeGrafter"/>
</dbReference>
<dbReference type="Pfam" id="PF02635">
    <property type="entry name" value="DsrE"/>
    <property type="match status" value="1"/>
</dbReference>
<evidence type="ECO:0000313" key="6">
    <source>
        <dbReference type="Proteomes" id="UP000033099"/>
    </source>
</evidence>
<sequence>MRLPAIVRTISGSDRFDHGGLFRGGGFIIGPRLLAECSMKFAIALYSAAHTPSSRRALLFAQAALAGGHEIVRLFFYQDGVYSASNNIVAPQDEQDIAHQWREFVSQHQLDGVVCIAAALRRGVLNAEEATRYQRSAVNLEAPWALSGLGQLHDAIQGADRLICFGGP</sequence>
<evidence type="ECO:0000313" key="5">
    <source>
        <dbReference type="EMBL" id="AKA81426.1"/>
    </source>
</evidence>
<dbReference type="PANTHER" id="PTHR34874:SF3">
    <property type="entry name" value="SULFURTRANSFERASE TUSD"/>
    <property type="match status" value="1"/>
</dbReference>
<comment type="subcellular location">
    <subcellularLocation>
        <location evidence="1">Cytoplasm</location>
    </subcellularLocation>
</comment>
<accession>A0AAU8TI54</accession>
<dbReference type="NCBIfam" id="NF001237">
    <property type="entry name" value="PRK00207.1"/>
    <property type="match status" value="1"/>
</dbReference>
<dbReference type="GO" id="GO:0002143">
    <property type="term" value="P:tRNA wobble position uridine thiolation"/>
    <property type="evidence" value="ECO:0007669"/>
    <property type="project" value="TreeGrafter"/>
</dbReference>
<dbReference type="Gene3D" id="3.40.1260.10">
    <property type="entry name" value="DsrEFH-like"/>
    <property type="match status" value="1"/>
</dbReference>
<evidence type="ECO:0000256" key="3">
    <source>
        <dbReference type="ARBA" id="ARBA00022490"/>
    </source>
</evidence>
<keyword evidence="4" id="KW-0808">Transferase</keyword>
<evidence type="ECO:0000256" key="1">
    <source>
        <dbReference type="ARBA" id="ARBA00004496"/>
    </source>
</evidence>
<dbReference type="FunFam" id="3.40.1260.10:FF:000001">
    <property type="entry name" value="Sulfurtransferase TusD"/>
    <property type="match status" value="1"/>
</dbReference>
<dbReference type="AlphaFoldDB" id="A0AAU8TI54"/>
<dbReference type="GO" id="GO:0016783">
    <property type="term" value="F:sulfurtransferase activity"/>
    <property type="evidence" value="ECO:0007669"/>
    <property type="project" value="InterPro"/>
</dbReference>
<dbReference type="SUPFAM" id="SSF75169">
    <property type="entry name" value="DsrEFH-like"/>
    <property type="match status" value="1"/>
</dbReference>
<organism evidence="5 6">
    <name type="scientific">Pseudomonas synxantha</name>
    <dbReference type="NCBI Taxonomy" id="47883"/>
    <lineage>
        <taxon>Bacteria</taxon>
        <taxon>Pseudomonadati</taxon>
        <taxon>Pseudomonadota</taxon>
        <taxon>Gammaproteobacteria</taxon>
        <taxon>Pseudomonadales</taxon>
        <taxon>Pseudomonadaceae</taxon>
        <taxon>Pseudomonas</taxon>
    </lineage>
</organism>
<dbReference type="NCBIfam" id="TIGR03012">
    <property type="entry name" value="sulf_tusD_dsrE"/>
    <property type="match status" value="1"/>
</dbReference>
<dbReference type="EMBL" id="CP011117">
    <property type="protein sequence ID" value="AKA81426.1"/>
    <property type="molecule type" value="Genomic_DNA"/>
</dbReference>
<dbReference type="GO" id="GO:1990228">
    <property type="term" value="C:sulfurtransferase complex"/>
    <property type="evidence" value="ECO:0007669"/>
    <property type="project" value="TreeGrafter"/>
</dbReference>
<evidence type="ECO:0000256" key="4">
    <source>
        <dbReference type="ARBA" id="ARBA00022679"/>
    </source>
</evidence>
<dbReference type="PANTHER" id="PTHR34874">
    <property type="entry name" value="PROTEIN YCHN"/>
    <property type="match status" value="1"/>
</dbReference>
<name>A0AAU8TI54_9PSED</name>
<evidence type="ECO:0000256" key="2">
    <source>
        <dbReference type="ARBA" id="ARBA00007067"/>
    </source>
</evidence>
<reference evidence="5 6" key="1">
    <citation type="journal article" date="2015" name="Genome Announc.">
        <title>Complete Genome Sequence of Biocontrol Strain Pseudomonas fluorescens LBUM223.</title>
        <authorList>
            <person name="Roquigny R."/>
            <person name="Arseneault T."/>
            <person name="Gadkar V.J."/>
            <person name="Novinscak A."/>
            <person name="Joly D.L."/>
            <person name="Filion M."/>
        </authorList>
    </citation>
    <scope>NUCLEOTIDE SEQUENCE [LARGE SCALE GENOMIC DNA]</scope>
    <source>
        <strain evidence="5 6">LBUM223</strain>
    </source>
</reference>
<gene>
    <name evidence="5" type="ORF">VO64_0880</name>
</gene>
<comment type="similarity">
    <text evidence="2">Belongs to the DsrE/TusD family.</text>
</comment>
<protein>
    <submittedName>
        <fullName evidence="5">tRNA 5-methylaminomethyl-2-thiouridine synthase TusD</fullName>
    </submittedName>
</protein>
<dbReference type="InterPro" id="IPR003787">
    <property type="entry name" value="Sulphur_relay_DsrE/F-like"/>
</dbReference>
<dbReference type="InterPro" id="IPR017463">
    <property type="entry name" value="Sulphur_relay_TusD/DsrE"/>
</dbReference>
<dbReference type="InterPro" id="IPR027396">
    <property type="entry name" value="DsrEFH-like"/>
</dbReference>